<sequence>MFCGSWVFWGFLFLFFSKHYAKSFKGILKKSQFFLAFPNNYLWILCLLCEY</sequence>
<accession>Q3U4V2</accession>
<dbReference type="MGI" id="MGI:2679255">
    <property type="gene designation" value="Ssh2"/>
</dbReference>
<reference evidence="1" key="8">
    <citation type="journal article" date="2005" name="Science">
        <title>Antisense Transcription in the Mammalian Transcriptome.</title>
        <authorList>
            <consortium name="RIKEN Genome Exploration Research Group and Genome Science Group (Genome Network Project Core Group) and the FANTOM Consortium"/>
        </authorList>
    </citation>
    <scope>NUCLEOTIDE SEQUENCE</scope>
    <source>
        <strain evidence="1">NOD</strain>
        <tissue evidence="1">Thymus</tissue>
    </source>
</reference>
<evidence type="ECO:0000313" key="1">
    <source>
        <dbReference type="EMBL" id="BAE32328.1"/>
    </source>
</evidence>
<protein>
    <submittedName>
        <fullName evidence="1">Uncharacterized protein</fullName>
    </submittedName>
</protein>
<dbReference type="AGR" id="MGI:2679255"/>
<reference evidence="1" key="6">
    <citation type="submission" date="2004-03" db="EMBL/GenBank/DDBJ databases">
        <authorList>
            <person name="Arakawa T."/>
            <person name="Carninci P."/>
            <person name="Fukuda S."/>
            <person name="Hashizume W."/>
            <person name="Hayashida K."/>
            <person name="Hori F."/>
            <person name="Iida J."/>
            <person name="Imamura K."/>
            <person name="Imotani K."/>
            <person name="Itoh M."/>
            <person name="Kanagawa S."/>
            <person name="Kawai J."/>
            <person name="Kojima M."/>
            <person name="Konno H."/>
            <person name="Murata M."/>
            <person name="Nakamura M."/>
            <person name="Ninomiya N."/>
            <person name="Nishiyori H."/>
            <person name="Nomura K."/>
            <person name="Ohno M."/>
            <person name="Sakazume N."/>
            <person name="Sano H."/>
            <person name="Sasaki D."/>
            <person name="Shibata K."/>
            <person name="Shiraki T."/>
            <person name="Tagami M."/>
            <person name="Tagami Y."/>
            <person name="Waki K."/>
            <person name="Watahiki A."/>
            <person name="Muramatsu M."/>
            <person name="Hayashizaki Y."/>
        </authorList>
    </citation>
    <scope>NUCLEOTIDE SEQUENCE</scope>
    <source>
        <strain evidence="1">NOD</strain>
        <tissue evidence="1">Thymus</tissue>
    </source>
</reference>
<reference evidence="1" key="3">
    <citation type="journal article" date="2000" name="Genome Res.">
        <title>RIKEN integrated sequence analysis (RISA) system--384-format sequencing pipeline with 384 multicapillary sequencer.</title>
        <authorList>
            <person name="Shibata K."/>
            <person name="Itoh M."/>
            <person name="Aizawa K."/>
            <person name="Nagaoka S."/>
            <person name="Sasaki N."/>
            <person name="Carninci P."/>
            <person name="Konno H."/>
            <person name="Akiyama J."/>
            <person name="Nishi K."/>
            <person name="Kitsunai T."/>
            <person name="Tashiro H."/>
            <person name="Itoh M."/>
            <person name="Sumi N."/>
            <person name="Ishii Y."/>
            <person name="Nakamura S."/>
            <person name="Hazama M."/>
            <person name="Nishine T."/>
            <person name="Harada A."/>
            <person name="Yamamoto R."/>
            <person name="Matsumoto H."/>
            <person name="Sakaguchi S."/>
            <person name="Ikegami T."/>
            <person name="Kashiwagi K."/>
            <person name="Fujiwake S."/>
            <person name="Inoue K."/>
            <person name="Togawa Y."/>
            <person name="Izawa M."/>
            <person name="Ohara E."/>
            <person name="Watahiki M."/>
            <person name="Yoneda Y."/>
            <person name="Ishikawa T."/>
            <person name="Ozawa K."/>
            <person name="Tanaka T."/>
            <person name="Matsuura S."/>
            <person name="Kawai J."/>
            <person name="Okazaki Y."/>
            <person name="Muramatsu M."/>
            <person name="Inoue Y."/>
            <person name="Kira A."/>
            <person name="Hayashizaki Y."/>
        </authorList>
    </citation>
    <scope>NUCLEOTIDE SEQUENCE</scope>
    <source>
        <strain evidence="1">NOD</strain>
        <tissue evidence="1">Thymus</tissue>
    </source>
</reference>
<gene>
    <name evidence="2" type="primary">Ssh2</name>
</gene>
<reference evidence="1" key="5">
    <citation type="journal article" date="2002" name="Nature">
        <title>Analysis of the mouse transcriptome based on functional annotation of 60,770 full-length cDNAs.</title>
        <authorList>
            <consortium name="The FANTOM Consortium and the RIKEN Genome Exploration Research Group Phase I and II Team"/>
        </authorList>
    </citation>
    <scope>NUCLEOTIDE SEQUENCE</scope>
    <source>
        <strain evidence="1">NOD</strain>
        <tissue evidence="1">Thymus</tissue>
    </source>
</reference>
<dbReference type="AlphaFoldDB" id="Q3U4V2"/>
<reference evidence="1" key="1">
    <citation type="journal article" date="1999" name="Methods Enzymol.">
        <title>High-efficiency full-length cDNA cloning.</title>
        <authorList>
            <person name="Carninci P."/>
            <person name="Hayashizaki Y."/>
        </authorList>
    </citation>
    <scope>NUCLEOTIDE SEQUENCE</scope>
    <source>
        <strain evidence="1">NOD</strain>
        <tissue evidence="1">Thymus</tissue>
    </source>
</reference>
<proteinExistence type="evidence at transcript level"/>
<evidence type="ECO:0000313" key="2">
    <source>
        <dbReference type="MGI" id="MGI:2679255"/>
    </source>
</evidence>
<dbReference type="EMBL" id="AK154031">
    <property type="protein sequence ID" value="BAE32328.1"/>
    <property type="molecule type" value="mRNA"/>
</dbReference>
<reference evidence="1" key="7">
    <citation type="journal article" date="2005" name="Science">
        <title>The Transcriptional Landscape of the Mammalian Genome.</title>
        <authorList>
            <consortium name="The FANTOM Consortium"/>
            <consortium name="Riken Genome Exploration Research Group and Genome Science Group (Genome Network Project Core Group)"/>
        </authorList>
    </citation>
    <scope>NUCLEOTIDE SEQUENCE</scope>
    <source>
        <strain evidence="1">NOD</strain>
        <tissue evidence="1">Thymus</tissue>
    </source>
</reference>
<reference evidence="1" key="2">
    <citation type="journal article" date="2000" name="Genome Res.">
        <title>Normalization and subtraction of cap-trapper-selected cDNAs to prepare full-length cDNA libraries for rapid discovery of new genes.</title>
        <authorList>
            <person name="Carninci P."/>
            <person name="Shibata Y."/>
            <person name="Hayatsu N."/>
            <person name="Sugahara Y."/>
            <person name="Shibata K."/>
            <person name="Itoh M."/>
            <person name="Konno H."/>
            <person name="Okazaki Y."/>
            <person name="Muramatsu M."/>
            <person name="Hayashizaki Y."/>
        </authorList>
    </citation>
    <scope>NUCLEOTIDE SEQUENCE</scope>
    <source>
        <strain evidence="1">NOD</strain>
        <tissue evidence="1">Thymus</tissue>
    </source>
</reference>
<reference evidence="1" key="4">
    <citation type="journal article" date="2001" name="Nature">
        <title>Functional annotation of a full-length mouse cDNA collection.</title>
        <authorList>
            <consortium name="The RIKEN Genome Exploration Research Group Phase II Team and the FANTOM Consortium"/>
        </authorList>
    </citation>
    <scope>NUCLEOTIDE SEQUENCE</scope>
    <source>
        <strain evidence="1">NOD</strain>
        <tissue evidence="1">Thymus</tissue>
    </source>
</reference>
<organism evidence="1">
    <name type="scientific">Mus musculus</name>
    <name type="common">Mouse</name>
    <dbReference type="NCBI Taxonomy" id="10090"/>
    <lineage>
        <taxon>Eukaryota</taxon>
        <taxon>Metazoa</taxon>
        <taxon>Chordata</taxon>
        <taxon>Craniata</taxon>
        <taxon>Vertebrata</taxon>
        <taxon>Euteleostomi</taxon>
        <taxon>Mammalia</taxon>
        <taxon>Eutheria</taxon>
        <taxon>Euarchontoglires</taxon>
        <taxon>Glires</taxon>
        <taxon>Rodentia</taxon>
        <taxon>Myomorpha</taxon>
        <taxon>Muroidea</taxon>
        <taxon>Muridae</taxon>
        <taxon>Murinae</taxon>
        <taxon>Mus</taxon>
        <taxon>Mus</taxon>
    </lineage>
</organism>
<name>Q3U4V2_MOUSE</name>